<dbReference type="Proteomes" id="UP000466388">
    <property type="component" value="Unassembled WGS sequence"/>
</dbReference>
<comment type="caution">
    <text evidence="2">The sequence shown here is derived from an EMBL/GenBank/DDBJ whole genome shotgun (WGS) entry which is preliminary data.</text>
</comment>
<name>A0A7X2XWG6_9LACO</name>
<accession>A0A7X2XWG6</accession>
<feature type="transmembrane region" description="Helical" evidence="1">
    <location>
        <begin position="5"/>
        <end position="23"/>
    </location>
</feature>
<gene>
    <name evidence="2" type="ORF">GM612_02685</name>
</gene>
<reference evidence="2 3" key="1">
    <citation type="submission" date="2019-11" db="EMBL/GenBank/DDBJ databases">
        <title>Lactobacillus sp. nov. CRM56-3, isolated from fermented tea leaves.</title>
        <authorList>
            <person name="Phuengjayaem S."/>
            <person name="Tanasupawat S."/>
        </authorList>
    </citation>
    <scope>NUCLEOTIDE SEQUENCE [LARGE SCALE GENOMIC DNA]</scope>
    <source>
        <strain evidence="2 3">CRM56-3</strain>
    </source>
</reference>
<keyword evidence="1" id="KW-0472">Membrane</keyword>
<sequence>MGIILVFIFSIMTILGVLSWWYAAHYNGLVGTTRTLAIISIIGLLFSFGYVYKKGWSNNRPNSQTTTSQKTNVSSNQYFAQKNSESASIAQQHQNEQSILKQLNKSYNTNVGQVTFDQATKTYTVTPTKASYIKSVTIMWNYPKTNAKSINSMKTNYVKMSKSIDKSLKGSYTLQVKKSQKGPVILKIKNGQAQVLNEGTE</sequence>
<proteinExistence type="predicted"/>
<dbReference type="RefSeq" id="WP_155430837.1">
    <property type="nucleotide sequence ID" value="NZ_WNJO01000002.1"/>
</dbReference>
<dbReference type="AlphaFoldDB" id="A0A7X2XWG6"/>
<feature type="transmembrane region" description="Helical" evidence="1">
    <location>
        <begin position="35"/>
        <end position="52"/>
    </location>
</feature>
<protein>
    <recommendedName>
        <fullName evidence="4">DUF308 domain-containing protein</fullName>
    </recommendedName>
</protein>
<organism evidence="2 3">
    <name type="scientific">Secundilactobacillus folii</name>
    <dbReference type="NCBI Taxonomy" id="2678357"/>
    <lineage>
        <taxon>Bacteria</taxon>
        <taxon>Bacillati</taxon>
        <taxon>Bacillota</taxon>
        <taxon>Bacilli</taxon>
        <taxon>Lactobacillales</taxon>
        <taxon>Lactobacillaceae</taxon>
        <taxon>Secundilactobacillus</taxon>
    </lineage>
</organism>
<evidence type="ECO:0000256" key="1">
    <source>
        <dbReference type="SAM" id="Phobius"/>
    </source>
</evidence>
<evidence type="ECO:0008006" key="4">
    <source>
        <dbReference type="Google" id="ProtNLM"/>
    </source>
</evidence>
<keyword evidence="1" id="KW-0812">Transmembrane</keyword>
<evidence type="ECO:0000313" key="3">
    <source>
        <dbReference type="Proteomes" id="UP000466388"/>
    </source>
</evidence>
<dbReference type="EMBL" id="WNJO01000002">
    <property type="protein sequence ID" value="MTV81561.1"/>
    <property type="molecule type" value="Genomic_DNA"/>
</dbReference>
<keyword evidence="3" id="KW-1185">Reference proteome</keyword>
<keyword evidence="1" id="KW-1133">Transmembrane helix</keyword>
<evidence type="ECO:0000313" key="2">
    <source>
        <dbReference type="EMBL" id="MTV81561.1"/>
    </source>
</evidence>